<feature type="compositionally biased region" description="Low complexity" evidence="1">
    <location>
        <begin position="792"/>
        <end position="824"/>
    </location>
</feature>
<dbReference type="PANTHER" id="PTHR48125:SF10">
    <property type="entry name" value="OS12G0136300 PROTEIN"/>
    <property type="match status" value="1"/>
</dbReference>
<protein>
    <submittedName>
        <fullName evidence="3">Uncharacterized protein</fullName>
    </submittedName>
</protein>
<comment type="caution">
    <text evidence="3">The sequence shown here is derived from an EMBL/GenBank/DDBJ whole genome shotgun (WGS) entry which is preliminary data.</text>
</comment>
<accession>A0A835SLZ8</accession>
<dbReference type="Proteomes" id="UP000650467">
    <property type="component" value="Unassembled WGS sequence"/>
</dbReference>
<dbReference type="PANTHER" id="PTHR48125">
    <property type="entry name" value="LP07818P1"/>
    <property type="match status" value="1"/>
</dbReference>
<evidence type="ECO:0000256" key="1">
    <source>
        <dbReference type="SAM" id="MobiDB-lite"/>
    </source>
</evidence>
<evidence type="ECO:0000313" key="4">
    <source>
        <dbReference type="Proteomes" id="UP000650467"/>
    </source>
</evidence>
<keyword evidence="4" id="KW-1185">Reference proteome</keyword>
<feature type="compositionally biased region" description="Low complexity" evidence="1">
    <location>
        <begin position="726"/>
        <end position="760"/>
    </location>
</feature>
<reference evidence="3" key="1">
    <citation type="journal article" date="2020" name="bioRxiv">
        <title>Comparative genomics of Chlamydomonas.</title>
        <authorList>
            <person name="Craig R.J."/>
            <person name="Hasan A.R."/>
            <person name="Ness R.W."/>
            <person name="Keightley P.D."/>
        </authorList>
    </citation>
    <scope>NUCLEOTIDE SEQUENCE</scope>
    <source>
        <strain evidence="3">SAG 7.73</strain>
    </source>
</reference>
<keyword evidence="2" id="KW-0472">Membrane</keyword>
<feature type="region of interest" description="Disordered" evidence="1">
    <location>
        <begin position="235"/>
        <end position="274"/>
    </location>
</feature>
<dbReference type="EMBL" id="JAEHOC010000037">
    <property type="protein sequence ID" value="KAG2428041.1"/>
    <property type="molecule type" value="Genomic_DNA"/>
</dbReference>
<feature type="transmembrane region" description="Helical" evidence="2">
    <location>
        <begin position="847"/>
        <end position="872"/>
    </location>
</feature>
<feature type="compositionally biased region" description="Low complexity" evidence="1">
    <location>
        <begin position="767"/>
        <end position="777"/>
    </location>
</feature>
<evidence type="ECO:0000313" key="3">
    <source>
        <dbReference type="EMBL" id="KAG2428041.1"/>
    </source>
</evidence>
<keyword evidence="2" id="KW-0812">Transmembrane</keyword>
<keyword evidence="2" id="KW-1133">Transmembrane helix</keyword>
<gene>
    <name evidence="3" type="ORF">HXX76_012025</name>
</gene>
<dbReference type="AlphaFoldDB" id="A0A835SLZ8"/>
<name>A0A835SLZ8_CHLIN</name>
<feature type="region of interest" description="Disordered" evidence="1">
    <location>
        <begin position="716"/>
        <end position="839"/>
    </location>
</feature>
<evidence type="ECO:0000256" key="2">
    <source>
        <dbReference type="SAM" id="Phobius"/>
    </source>
</evidence>
<dbReference type="OrthoDB" id="537063at2759"/>
<sequence length="891" mass="91284">MYAATPEAASAACTADPTCFAWYRDLSNAQNFYMTGGKPPAIAAQPAVAARATCTSLAAPAGATFATAADAAVPQAAVASPPSATFWPGYITITEQTWIRQPNATDGRNTTAAEAVCNADASCRAFNSYGYYVLGGLQRYYSVPGLCTYVKVNATAGRGYPAAAGYFMLPDSRALGQYPTAAGSAQQAQDACTADANCTAWLRYLASPADTGFYVIGAPSAVDYETSAALYIKAPAPPPPSPPSPLPPSPQPLPPAPPSPPAPSPAPPSPPAPPPPCTPPAGWCGNGNYLVADSRRFDCDGDGALDYVCVDAVGNRGVILSLQPRSASSANGTCYPKVEGYITIPDAVAVPKQGQPMLYAGYGYASEARDACSADANCTTWRRFVGSPEDTGVYLPGGPAAYLQGGANQSVYVKIPGYSLNRTVCMPKNGYSVLTDWVWLVLDNSVVSQSPGVCMYIKVVNNIGGRGQSGMYAGNGFAADARDACSVDSNCTTWASWTGDYEAYGQYYQGSSVAYISWNPSNSVYIKAPNFTLNGTVCMPKYGYSAIADWAWGDVYSAVINQTTPAAKSLARCAAYFNRYPRVEGFVTIPDSFPVGPALSLGPLVNLTDAASTCGGNASCTAWLRYPKEDGNIGMVVLNGAPPGLTWNDRTCVHWKPPSSVDDVYSQRGIRRDASGRYATGPITAVGRLDGSCSYVKKTPPAVFVASSAGDDGVISDVASVGPSDPSDTPQTTAQSSASQVSAQTPPSPAPDASRTAASARPPPPAVSAVAREAALPETQSTAGGFAADPEPQQQPGLQQAAADQPAADGGAAVAVQGGQTAQDPTPQGGSSGASVTSASGSAGVSVGAVVGAAVGAVVGAAVLALAVVGVVKWRRNAVHGNTRVSPSVSP</sequence>
<organism evidence="3 4">
    <name type="scientific">Chlamydomonas incerta</name>
    <dbReference type="NCBI Taxonomy" id="51695"/>
    <lineage>
        <taxon>Eukaryota</taxon>
        <taxon>Viridiplantae</taxon>
        <taxon>Chlorophyta</taxon>
        <taxon>core chlorophytes</taxon>
        <taxon>Chlorophyceae</taxon>
        <taxon>CS clade</taxon>
        <taxon>Chlamydomonadales</taxon>
        <taxon>Chlamydomonadaceae</taxon>
        <taxon>Chlamydomonas</taxon>
    </lineage>
</organism>
<proteinExistence type="predicted"/>